<reference evidence="1" key="1">
    <citation type="submission" date="2023-04" db="EMBL/GenBank/DDBJ databases">
        <title>A chromosome-level genome assembly of the parasitoid wasp Eretmocerus hayati.</title>
        <authorList>
            <person name="Zhong Y."/>
            <person name="Liu S."/>
            <person name="Liu Y."/>
        </authorList>
    </citation>
    <scope>NUCLEOTIDE SEQUENCE</scope>
    <source>
        <strain evidence="1">ZJU_SS_LIU_2023</strain>
    </source>
</reference>
<dbReference type="Proteomes" id="UP001239111">
    <property type="component" value="Chromosome 1"/>
</dbReference>
<accession>A0ACC2PRX3</accession>
<evidence type="ECO:0000313" key="2">
    <source>
        <dbReference type="Proteomes" id="UP001239111"/>
    </source>
</evidence>
<comment type="caution">
    <text evidence="1">The sequence shown here is derived from an EMBL/GenBank/DDBJ whole genome shotgun (WGS) entry which is preliminary data.</text>
</comment>
<sequence length="131" mass="14828">MSNGSYDIVAISETILAPSDLFDPYNISGYIFFCHVRAGKDGGGVGFHARSEFAVNILHQFESVLVNKLEYLIAEIKFKNMKMLFATVYRRPPATYPHDFMDALSPPLPLYEHTVVTGDFNINIWQQILLP</sequence>
<gene>
    <name evidence="1" type="ORF">QAD02_021364</name>
</gene>
<dbReference type="EMBL" id="CM056741">
    <property type="protein sequence ID" value="KAJ8685571.1"/>
    <property type="molecule type" value="Genomic_DNA"/>
</dbReference>
<keyword evidence="2" id="KW-1185">Reference proteome</keyword>
<name>A0ACC2PRX3_9HYME</name>
<proteinExistence type="predicted"/>
<protein>
    <submittedName>
        <fullName evidence="1">Uncharacterized protein</fullName>
    </submittedName>
</protein>
<evidence type="ECO:0000313" key="1">
    <source>
        <dbReference type="EMBL" id="KAJ8685571.1"/>
    </source>
</evidence>
<organism evidence="1 2">
    <name type="scientific">Eretmocerus hayati</name>
    <dbReference type="NCBI Taxonomy" id="131215"/>
    <lineage>
        <taxon>Eukaryota</taxon>
        <taxon>Metazoa</taxon>
        <taxon>Ecdysozoa</taxon>
        <taxon>Arthropoda</taxon>
        <taxon>Hexapoda</taxon>
        <taxon>Insecta</taxon>
        <taxon>Pterygota</taxon>
        <taxon>Neoptera</taxon>
        <taxon>Endopterygota</taxon>
        <taxon>Hymenoptera</taxon>
        <taxon>Apocrita</taxon>
        <taxon>Proctotrupomorpha</taxon>
        <taxon>Chalcidoidea</taxon>
        <taxon>Aphelinidae</taxon>
        <taxon>Aphelininae</taxon>
        <taxon>Eretmocerus</taxon>
    </lineage>
</organism>